<dbReference type="PRINTS" id="PR00036">
    <property type="entry name" value="HTHLACI"/>
</dbReference>
<dbReference type="Pfam" id="PF13377">
    <property type="entry name" value="Peripla_BP_3"/>
    <property type="match status" value="1"/>
</dbReference>
<dbReference type="SUPFAM" id="SSF47413">
    <property type="entry name" value="lambda repressor-like DNA-binding domains"/>
    <property type="match status" value="1"/>
</dbReference>
<keyword evidence="1" id="KW-0678">Repressor</keyword>
<reference evidence="7" key="1">
    <citation type="submission" date="2021-11" db="EMBL/GenBank/DDBJ databases">
        <title>Clostridia strains as spoilage organisms.</title>
        <authorList>
            <person name="Wambui J."/>
            <person name="Stevens M.J.A."/>
            <person name="Stephan R."/>
        </authorList>
    </citation>
    <scope>NUCLEOTIDE SEQUENCE</scope>
    <source>
        <strain evidence="7">CF009</strain>
    </source>
</reference>
<dbReference type="CDD" id="cd06267">
    <property type="entry name" value="PBP1_LacI_sugar_binding-like"/>
    <property type="match status" value="1"/>
</dbReference>
<dbReference type="Gene3D" id="3.40.50.2300">
    <property type="match status" value="2"/>
</dbReference>
<name>A0AA47EM54_9CLOT</name>
<keyword evidence="2" id="KW-0805">Transcription regulation</keyword>
<proteinExistence type="predicted"/>
<gene>
    <name evidence="7" type="ORF">LL038_11150</name>
</gene>
<evidence type="ECO:0000256" key="2">
    <source>
        <dbReference type="ARBA" id="ARBA00023015"/>
    </source>
</evidence>
<keyword evidence="3" id="KW-0238">DNA-binding</keyword>
<evidence type="ECO:0000259" key="5">
    <source>
        <dbReference type="PROSITE" id="PS50932"/>
    </source>
</evidence>
<keyword evidence="4" id="KW-0804">Transcription</keyword>
<evidence type="ECO:0000256" key="1">
    <source>
        <dbReference type="ARBA" id="ARBA00022491"/>
    </source>
</evidence>
<dbReference type="Proteomes" id="UP001164733">
    <property type="component" value="Chromosome"/>
</dbReference>
<dbReference type="GO" id="GO:0000976">
    <property type="term" value="F:transcription cis-regulatory region binding"/>
    <property type="evidence" value="ECO:0007669"/>
    <property type="project" value="TreeGrafter"/>
</dbReference>
<dbReference type="PROSITE" id="PS00356">
    <property type="entry name" value="HTH_LACI_1"/>
    <property type="match status" value="1"/>
</dbReference>
<sequence>MNLNIYDIAKEAGVSITTVSRVLNHKENISNKTKDKVEKILKKYNYIPNAIARGLVTKSMKSIGIVTTNITDMHHAKSAYIMEREFNKLGYSVMLCNTGARTDESINYIKMLSERNIDGIILMGSVFNNKDIQSSISAYLNHIPTVLQNGFLDMENTYSVLVDDSYGISMCVDHLFEKGHSDIVYVKDMDTYSAKQKKEGFLVGMNKNGLKLDDNSIINTQCGLDGGRNAVKELIKLRKNFTAIIFGEDVTAIGAIKELRDLDINVPKDVAIIGFNNSILAECCYPELTSVDNKVETTSFLSVRLLSDLIEKKNVASNILVRPELVIRKST</sequence>
<dbReference type="AlphaFoldDB" id="A0AA47EM54"/>
<dbReference type="InterPro" id="IPR046335">
    <property type="entry name" value="LacI/GalR-like_sensor"/>
</dbReference>
<dbReference type="PROSITE" id="PS50943">
    <property type="entry name" value="HTH_CROC1"/>
    <property type="match status" value="1"/>
</dbReference>
<dbReference type="InterPro" id="IPR001387">
    <property type="entry name" value="Cro/C1-type_HTH"/>
</dbReference>
<evidence type="ECO:0000313" key="8">
    <source>
        <dbReference type="Proteomes" id="UP001164733"/>
    </source>
</evidence>
<dbReference type="EMBL" id="CP086239">
    <property type="protein sequence ID" value="WAG62747.1"/>
    <property type="molecule type" value="Genomic_DNA"/>
</dbReference>
<evidence type="ECO:0000259" key="6">
    <source>
        <dbReference type="PROSITE" id="PS50943"/>
    </source>
</evidence>
<dbReference type="CDD" id="cd01392">
    <property type="entry name" value="HTH_LacI"/>
    <property type="match status" value="1"/>
</dbReference>
<protein>
    <submittedName>
        <fullName evidence="7">LacI family transcriptional regulator</fullName>
    </submittedName>
</protein>
<dbReference type="InterPro" id="IPR000843">
    <property type="entry name" value="HTH_LacI"/>
</dbReference>
<dbReference type="SUPFAM" id="SSF53822">
    <property type="entry name" value="Periplasmic binding protein-like I"/>
    <property type="match status" value="1"/>
</dbReference>
<evidence type="ECO:0000256" key="4">
    <source>
        <dbReference type="ARBA" id="ARBA00023163"/>
    </source>
</evidence>
<dbReference type="InterPro" id="IPR010982">
    <property type="entry name" value="Lambda_DNA-bd_dom_sf"/>
</dbReference>
<dbReference type="RefSeq" id="WP_268056061.1">
    <property type="nucleotide sequence ID" value="NZ_CP086239.1"/>
</dbReference>
<evidence type="ECO:0000313" key="7">
    <source>
        <dbReference type="EMBL" id="WAG62747.1"/>
    </source>
</evidence>
<feature type="domain" description="HTH lacI-type" evidence="5">
    <location>
        <begin position="3"/>
        <end position="57"/>
    </location>
</feature>
<dbReference type="SMART" id="SM00354">
    <property type="entry name" value="HTH_LACI"/>
    <property type="match status" value="1"/>
</dbReference>
<dbReference type="GO" id="GO:0003700">
    <property type="term" value="F:DNA-binding transcription factor activity"/>
    <property type="evidence" value="ECO:0007669"/>
    <property type="project" value="TreeGrafter"/>
</dbReference>
<dbReference type="Gene3D" id="1.10.260.40">
    <property type="entry name" value="lambda repressor-like DNA-binding domains"/>
    <property type="match status" value="1"/>
</dbReference>
<dbReference type="PROSITE" id="PS50932">
    <property type="entry name" value="HTH_LACI_2"/>
    <property type="match status" value="1"/>
</dbReference>
<dbReference type="InterPro" id="IPR028082">
    <property type="entry name" value="Peripla_BP_I"/>
</dbReference>
<organism evidence="7 8">
    <name type="scientific">Clostridium estertheticum</name>
    <dbReference type="NCBI Taxonomy" id="238834"/>
    <lineage>
        <taxon>Bacteria</taxon>
        <taxon>Bacillati</taxon>
        <taxon>Bacillota</taxon>
        <taxon>Clostridia</taxon>
        <taxon>Eubacteriales</taxon>
        <taxon>Clostridiaceae</taxon>
        <taxon>Clostridium</taxon>
    </lineage>
</organism>
<evidence type="ECO:0000256" key="3">
    <source>
        <dbReference type="ARBA" id="ARBA00023125"/>
    </source>
</evidence>
<feature type="domain" description="HTH cro/C1-type" evidence="6">
    <location>
        <begin position="2"/>
        <end position="47"/>
    </location>
</feature>
<dbReference type="PANTHER" id="PTHR30146">
    <property type="entry name" value="LACI-RELATED TRANSCRIPTIONAL REPRESSOR"/>
    <property type="match status" value="1"/>
</dbReference>
<dbReference type="PANTHER" id="PTHR30146:SF148">
    <property type="entry name" value="HTH-TYPE TRANSCRIPTIONAL REPRESSOR PURR-RELATED"/>
    <property type="match status" value="1"/>
</dbReference>
<dbReference type="Pfam" id="PF00356">
    <property type="entry name" value="LacI"/>
    <property type="match status" value="1"/>
</dbReference>
<accession>A0AA47EM54</accession>